<gene>
    <name evidence="11" type="ORF">NX784_09730</name>
</gene>
<evidence type="ECO:0000256" key="5">
    <source>
        <dbReference type="ARBA" id="ARBA00022777"/>
    </source>
</evidence>
<dbReference type="Gene3D" id="1.10.287.130">
    <property type="match status" value="1"/>
</dbReference>
<dbReference type="InterPro" id="IPR036097">
    <property type="entry name" value="HisK_dim/P_sf"/>
</dbReference>
<accession>A0ABT1ZPM2</accession>
<organism evidence="11 12">
    <name type="scientific">Massilia pinisoli</name>
    <dbReference type="NCBI Taxonomy" id="1772194"/>
    <lineage>
        <taxon>Bacteria</taxon>
        <taxon>Pseudomonadati</taxon>
        <taxon>Pseudomonadota</taxon>
        <taxon>Betaproteobacteria</taxon>
        <taxon>Burkholderiales</taxon>
        <taxon>Oxalobacteraceae</taxon>
        <taxon>Telluria group</taxon>
        <taxon>Massilia</taxon>
    </lineage>
</organism>
<evidence type="ECO:0000256" key="7">
    <source>
        <dbReference type="PROSITE-ProRule" id="PRU00169"/>
    </source>
</evidence>
<dbReference type="InterPro" id="IPR004358">
    <property type="entry name" value="Sig_transdc_His_kin-like_C"/>
</dbReference>
<proteinExistence type="predicted"/>
<dbReference type="PRINTS" id="PR00344">
    <property type="entry name" value="BCTRLSENSOR"/>
</dbReference>
<feature type="chain" id="PRO_5047450804" description="histidine kinase" evidence="8">
    <location>
        <begin position="28"/>
        <end position="852"/>
    </location>
</feature>
<keyword evidence="5" id="KW-0418">Kinase</keyword>
<comment type="catalytic activity">
    <reaction evidence="1">
        <text>ATP + protein L-histidine = ADP + protein N-phospho-L-histidine.</text>
        <dbReference type="EC" id="2.7.13.3"/>
    </reaction>
</comment>
<dbReference type="CDD" id="cd00075">
    <property type="entry name" value="HATPase"/>
    <property type="match status" value="1"/>
</dbReference>
<dbReference type="GO" id="GO:0005524">
    <property type="term" value="F:ATP binding"/>
    <property type="evidence" value="ECO:0007669"/>
    <property type="project" value="UniProtKB-KW"/>
</dbReference>
<dbReference type="PROSITE" id="PS50109">
    <property type="entry name" value="HIS_KIN"/>
    <property type="match status" value="1"/>
</dbReference>
<keyword evidence="11" id="KW-0067">ATP-binding</keyword>
<dbReference type="InterPro" id="IPR003661">
    <property type="entry name" value="HisK_dim/P_dom"/>
</dbReference>
<keyword evidence="3 7" id="KW-0597">Phosphoprotein</keyword>
<dbReference type="Gene3D" id="1.25.40.10">
    <property type="entry name" value="Tetratricopeptide repeat domain"/>
    <property type="match status" value="2"/>
</dbReference>
<evidence type="ECO:0000313" key="11">
    <source>
        <dbReference type="EMBL" id="MCS0581871.1"/>
    </source>
</evidence>
<sequence length="852" mass="92629">MSVLRSLFLRGVWLSCVAFSGAGTAQAAEPPETPVHAELMRIHGLFQTDRQAALAQLQALHDHMPASSTLDDRSKTLNTLVNFYIEAHDERARRYIDELAAFGAREHDLQSELWAQNYRARVLSLFDSRQVECVQLIEVALARDDGAVHRTSAAMHDTAAMCSEQQGDMKSALRHQTAALGLLDGRSRTDVLHRAIALNNISTLYTQMGDYRQALDYNLQAQAIVDAQHAQAMQGTLAAGRCDLYDALAQPERSERACQQALSLARLVGDKQLEERMQLRRSQNAWKAGRYADCLRLAEGALALLPPNPGAGDSADVRANIGLCHIGLGAVRQGEGEVRAALAVYRAGKNDEALIDTLDSLAKAYERAGQFRDAYATVRELGTLKDDVAAHALDRATLKIRSEFEFTARQKEIAALREKTQLQQAELKNEKLELALGVVVALLVAVVGFFKFRDKERSRRRALHENHKKSQFVAEAAHDLRQPMQAIGNLLGAASHALDRGDVARGRELLDTTQKATNAMRSSFNAVLELSRLECGAIVAEYGSFDLGELVAETVLALRPLSEPRQVTIRLRMPAEGSLAVRSDRQMLGRVLANLLSNAIKYSDPARPGGAVVVVGVVRLRHHCRVDIVDNGVGIPDALQKQVFKPFFQVDNPGRDRNRGIGLGLSIVASSLALLERHALKLRSRAGVGSRFSVSVPRACAGDVAAPVAATVAPTDAADVAGLYVLYVEDDGLVRQSTEVLLREYRVLYESVESLAALEALLPGLERMPDLVLTDYSLPGGRTARDVVRVVTREFDRALPVVVLTGESARVALTDELEHATVLRKPVCAAALLATIRAACGSTAVDLPSAGG</sequence>
<dbReference type="SMART" id="SM00387">
    <property type="entry name" value="HATPase_c"/>
    <property type="match status" value="1"/>
</dbReference>
<dbReference type="Gene3D" id="3.40.50.2300">
    <property type="match status" value="1"/>
</dbReference>
<dbReference type="SUPFAM" id="SSF48452">
    <property type="entry name" value="TPR-like"/>
    <property type="match status" value="1"/>
</dbReference>
<dbReference type="PROSITE" id="PS50110">
    <property type="entry name" value="RESPONSE_REGULATORY"/>
    <property type="match status" value="1"/>
</dbReference>
<evidence type="ECO:0000256" key="6">
    <source>
        <dbReference type="ARBA" id="ARBA00023012"/>
    </source>
</evidence>
<keyword evidence="8" id="KW-0732">Signal</keyword>
<evidence type="ECO:0000313" key="12">
    <source>
        <dbReference type="Proteomes" id="UP001204151"/>
    </source>
</evidence>
<keyword evidence="12" id="KW-1185">Reference proteome</keyword>
<keyword evidence="6" id="KW-0902">Two-component regulatory system</keyword>
<protein>
    <recommendedName>
        <fullName evidence="2">histidine kinase</fullName>
        <ecNumber evidence="2">2.7.13.3</ecNumber>
    </recommendedName>
</protein>
<feature type="domain" description="Histidine kinase" evidence="9">
    <location>
        <begin position="475"/>
        <end position="700"/>
    </location>
</feature>
<evidence type="ECO:0000256" key="8">
    <source>
        <dbReference type="SAM" id="SignalP"/>
    </source>
</evidence>
<evidence type="ECO:0000256" key="4">
    <source>
        <dbReference type="ARBA" id="ARBA00022679"/>
    </source>
</evidence>
<dbReference type="SMART" id="SM00448">
    <property type="entry name" value="REC"/>
    <property type="match status" value="1"/>
</dbReference>
<feature type="domain" description="Response regulatory" evidence="10">
    <location>
        <begin position="724"/>
        <end position="840"/>
    </location>
</feature>
<evidence type="ECO:0000256" key="1">
    <source>
        <dbReference type="ARBA" id="ARBA00000085"/>
    </source>
</evidence>
<evidence type="ECO:0000259" key="10">
    <source>
        <dbReference type="PROSITE" id="PS50110"/>
    </source>
</evidence>
<dbReference type="PANTHER" id="PTHR43711:SF31">
    <property type="entry name" value="HISTIDINE KINASE"/>
    <property type="match status" value="1"/>
</dbReference>
<dbReference type="InterPro" id="IPR050736">
    <property type="entry name" value="Sensor_HK_Regulatory"/>
</dbReference>
<dbReference type="CDD" id="cd00082">
    <property type="entry name" value="HisKA"/>
    <property type="match status" value="1"/>
</dbReference>
<feature type="signal peptide" evidence="8">
    <location>
        <begin position="1"/>
        <end position="27"/>
    </location>
</feature>
<dbReference type="InterPro" id="IPR003594">
    <property type="entry name" value="HATPase_dom"/>
</dbReference>
<dbReference type="PANTHER" id="PTHR43711">
    <property type="entry name" value="TWO-COMPONENT HISTIDINE KINASE"/>
    <property type="match status" value="1"/>
</dbReference>
<dbReference type="SMART" id="SM00388">
    <property type="entry name" value="HisKA"/>
    <property type="match status" value="1"/>
</dbReference>
<evidence type="ECO:0000259" key="9">
    <source>
        <dbReference type="PROSITE" id="PS50109"/>
    </source>
</evidence>
<dbReference type="InterPro" id="IPR011990">
    <property type="entry name" value="TPR-like_helical_dom_sf"/>
</dbReference>
<evidence type="ECO:0000256" key="3">
    <source>
        <dbReference type="ARBA" id="ARBA00022553"/>
    </source>
</evidence>
<keyword evidence="11" id="KW-0547">Nucleotide-binding</keyword>
<keyword evidence="4" id="KW-0808">Transferase</keyword>
<dbReference type="EC" id="2.7.13.3" evidence="2"/>
<feature type="modified residue" description="4-aspartylphosphate" evidence="7">
    <location>
        <position position="775"/>
    </location>
</feature>
<dbReference type="Pfam" id="PF00512">
    <property type="entry name" value="HisKA"/>
    <property type="match status" value="1"/>
</dbReference>
<dbReference type="SUPFAM" id="SSF52172">
    <property type="entry name" value="CheY-like"/>
    <property type="match status" value="1"/>
</dbReference>
<comment type="caution">
    <text evidence="11">The sequence shown here is derived from an EMBL/GenBank/DDBJ whole genome shotgun (WGS) entry which is preliminary data.</text>
</comment>
<dbReference type="RefSeq" id="WP_258816441.1">
    <property type="nucleotide sequence ID" value="NZ_JANUGW010000005.1"/>
</dbReference>
<dbReference type="EMBL" id="JANUGW010000005">
    <property type="protein sequence ID" value="MCS0581871.1"/>
    <property type="molecule type" value="Genomic_DNA"/>
</dbReference>
<dbReference type="InterPro" id="IPR011006">
    <property type="entry name" value="CheY-like_superfamily"/>
</dbReference>
<reference evidence="11 12" key="1">
    <citation type="submission" date="2022-08" db="EMBL/GenBank/DDBJ databases">
        <title>Reclassification of Massilia species as members of the genera Telluria, Duganella, Pseudoduganella, Mokoshia gen. nov. and Zemynaea gen. nov. using orthogonal and non-orthogonal genome-based approaches.</title>
        <authorList>
            <person name="Bowman J.P."/>
        </authorList>
    </citation>
    <scope>NUCLEOTIDE SEQUENCE [LARGE SCALE GENOMIC DNA]</scope>
    <source>
        <strain evidence="11 12">JCM 31316</strain>
    </source>
</reference>
<dbReference type="Proteomes" id="UP001204151">
    <property type="component" value="Unassembled WGS sequence"/>
</dbReference>
<dbReference type="Gene3D" id="3.30.565.10">
    <property type="entry name" value="Histidine kinase-like ATPase, C-terminal domain"/>
    <property type="match status" value="1"/>
</dbReference>
<dbReference type="InterPro" id="IPR036890">
    <property type="entry name" value="HATPase_C_sf"/>
</dbReference>
<dbReference type="InterPro" id="IPR005467">
    <property type="entry name" value="His_kinase_dom"/>
</dbReference>
<dbReference type="Pfam" id="PF02518">
    <property type="entry name" value="HATPase_c"/>
    <property type="match status" value="1"/>
</dbReference>
<dbReference type="InterPro" id="IPR001789">
    <property type="entry name" value="Sig_transdc_resp-reg_receiver"/>
</dbReference>
<name>A0ABT1ZPM2_9BURK</name>
<dbReference type="SUPFAM" id="SSF47384">
    <property type="entry name" value="Homodimeric domain of signal transducing histidine kinase"/>
    <property type="match status" value="1"/>
</dbReference>
<evidence type="ECO:0000256" key="2">
    <source>
        <dbReference type="ARBA" id="ARBA00012438"/>
    </source>
</evidence>
<dbReference type="SUPFAM" id="SSF55874">
    <property type="entry name" value="ATPase domain of HSP90 chaperone/DNA topoisomerase II/histidine kinase"/>
    <property type="match status" value="1"/>
</dbReference>